<reference evidence="5 6" key="1">
    <citation type="submission" date="2018-07" db="EMBL/GenBank/DDBJ databases">
        <title>Genomic Encyclopedia of Type Strains, Phase IV (KMG-IV): sequencing the most valuable type-strain genomes for metagenomic binning, comparative biology and taxonomic classification.</title>
        <authorList>
            <person name="Goeker M."/>
        </authorList>
    </citation>
    <scope>NUCLEOTIDE SEQUENCE [LARGE SCALE GENOMIC DNA]</scope>
    <source>
        <strain evidence="5 6">DSM 100911</strain>
    </source>
</reference>
<comment type="similarity">
    <text evidence="1">Belongs to the glycosyltransferase 2 family.</text>
</comment>
<feature type="transmembrane region" description="Helical" evidence="4">
    <location>
        <begin position="12"/>
        <end position="33"/>
    </location>
</feature>
<comment type="caution">
    <text evidence="5">The sequence shown here is derived from an EMBL/GenBank/DDBJ whole genome shotgun (WGS) entry which is preliminary data.</text>
</comment>
<evidence type="ECO:0000256" key="2">
    <source>
        <dbReference type="ARBA" id="ARBA00022676"/>
    </source>
</evidence>
<evidence type="ECO:0000313" key="6">
    <source>
        <dbReference type="Proteomes" id="UP000252174"/>
    </source>
</evidence>
<dbReference type="Proteomes" id="UP000252174">
    <property type="component" value="Unassembled WGS sequence"/>
</dbReference>
<gene>
    <name evidence="5" type="ORF">DFR45_11119</name>
</gene>
<keyword evidence="4" id="KW-0472">Membrane</keyword>
<keyword evidence="2" id="KW-0328">Glycosyltransferase</keyword>
<dbReference type="EMBL" id="QPJU01000011">
    <property type="protein sequence ID" value="RCX07832.1"/>
    <property type="molecule type" value="Genomic_DNA"/>
</dbReference>
<dbReference type="GO" id="GO:0016757">
    <property type="term" value="F:glycosyltransferase activity"/>
    <property type="evidence" value="ECO:0007669"/>
    <property type="project" value="UniProtKB-KW"/>
</dbReference>
<feature type="transmembrane region" description="Helical" evidence="4">
    <location>
        <begin position="406"/>
        <end position="430"/>
    </location>
</feature>
<dbReference type="InterPro" id="IPR029044">
    <property type="entry name" value="Nucleotide-diphossugar_trans"/>
</dbReference>
<feature type="transmembrane region" description="Helical" evidence="4">
    <location>
        <begin position="365"/>
        <end position="386"/>
    </location>
</feature>
<protein>
    <submittedName>
        <fullName evidence="5">Biofilm PGA synthesis N-glycosyltransferase PgaC</fullName>
    </submittedName>
</protein>
<evidence type="ECO:0000256" key="3">
    <source>
        <dbReference type="ARBA" id="ARBA00022679"/>
    </source>
</evidence>
<accession>A0A369AEQ0</accession>
<keyword evidence="6" id="KW-1185">Reference proteome</keyword>
<dbReference type="SUPFAM" id="SSF53448">
    <property type="entry name" value="Nucleotide-diphospho-sugar transferases"/>
    <property type="match status" value="1"/>
</dbReference>
<evidence type="ECO:0000313" key="5">
    <source>
        <dbReference type="EMBL" id="RCX07832.1"/>
    </source>
</evidence>
<dbReference type="PANTHER" id="PTHR43630">
    <property type="entry name" value="POLY-BETA-1,6-N-ACETYL-D-GLUCOSAMINE SYNTHASE"/>
    <property type="match status" value="1"/>
</dbReference>
<proteinExistence type="inferred from homology"/>
<dbReference type="CDD" id="cd06423">
    <property type="entry name" value="CESA_like"/>
    <property type="match status" value="1"/>
</dbReference>
<keyword evidence="3 5" id="KW-0808">Transferase</keyword>
<organism evidence="5 6">
    <name type="scientific">Extensimonas vulgaris</name>
    <dbReference type="NCBI Taxonomy" id="1031594"/>
    <lineage>
        <taxon>Bacteria</taxon>
        <taxon>Pseudomonadati</taxon>
        <taxon>Pseudomonadota</taxon>
        <taxon>Betaproteobacteria</taxon>
        <taxon>Burkholderiales</taxon>
        <taxon>Comamonadaceae</taxon>
        <taxon>Extensimonas</taxon>
    </lineage>
</organism>
<dbReference type="OrthoDB" id="9766299at2"/>
<dbReference type="Pfam" id="PF13641">
    <property type="entry name" value="Glyco_tranf_2_3"/>
    <property type="match status" value="1"/>
</dbReference>
<dbReference type="PANTHER" id="PTHR43630:SF1">
    <property type="entry name" value="POLY-BETA-1,6-N-ACETYL-D-GLUCOSAMINE SYNTHASE"/>
    <property type="match status" value="1"/>
</dbReference>
<evidence type="ECO:0000256" key="4">
    <source>
        <dbReference type="SAM" id="Phobius"/>
    </source>
</evidence>
<dbReference type="Gene3D" id="3.90.550.10">
    <property type="entry name" value="Spore Coat Polysaccharide Biosynthesis Protein SpsA, Chain A"/>
    <property type="match status" value="1"/>
</dbReference>
<name>A0A369AEQ0_9BURK</name>
<feature type="transmembrane region" description="Helical" evidence="4">
    <location>
        <begin position="335"/>
        <end position="359"/>
    </location>
</feature>
<dbReference type="RefSeq" id="WP_114484122.1">
    <property type="nucleotide sequence ID" value="NZ_QPJU01000011.1"/>
</dbReference>
<keyword evidence="4" id="KW-1133">Transmembrane helix</keyword>
<keyword evidence="4" id="KW-0812">Transmembrane</keyword>
<feature type="transmembrane region" description="Helical" evidence="4">
    <location>
        <begin position="53"/>
        <end position="78"/>
    </location>
</feature>
<sequence>MNEKKLKPGKSFYFSVFLKYCVMLLVSLLWAIFSYILAKRWIDDLSFLIGNFAAHFIIFGIAIIPGWMNAFLLVGLLLDRRPPKKKMEKYPPLSILVAAYNEENTIASTIESIAKQDYPGELQVIVINDGSSDGTLEKVRALNYPWLEVIDQRPNRGKAAALNAGLERVRYGLVVTLDADSYLYRNALVNLVGRYLSDPPNTAAVAGSVLVRNSRLNWVTKIQEWDYFNGIAAIKRVQSLLQGTLVAQGAFSIYRTDVLRDVGGWKECVGEDIVLTWALLERGWRVGYCEDACAFTNAPTTLRQFIKQRQRWSRGLIEAFKHHWRLLFHSRMSVVFIWWNLLFPYIDFVYTAVFLPGVVLAFFGVYWIAGPMTLVVLPLAMLINYVMYTVQVQMFRSQGLKVRRNLLGFVIYALLYGAILQPACLAGYFMELFKVQKRWGTK</sequence>
<dbReference type="AlphaFoldDB" id="A0A369AEQ0"/>
<evidence type="ECO:0000256" key="1">
    <source>
        <dbReference type="ARBA" id="ARBA00006739"/>
    </source>
</evidence>